<proteinExistence type="inferred from homology"/>
<dbReference type="SUPFAM" id="SSF52218">
    <property type="entry name" value="Flavoproteins"/>
    <property type="match status" value="1"/>
</dbReference>
<accession>A0A8T3VL79</accession>
<evidence type="ECO:0000256" key="4">
    <source>
        <dbReference type="ARBA" id="ARBA00022643"/>
    </source>
</evidence>
<dbReference type="Proteomes" id="UP000762703">
    <property type="component" value="Unassembled WGS sequence"/>
</dbReference>
<dbReference type="Gene3D" id="3.40.50.360">
    <property type="match status" value="1"/>
</dbReference>
<keyword evidence="4" id="KW-0288">FMN</keyword>
<organism evidence="7 8">
    <name type="scientific">Methanobrevibacter millerae</name>
    <dbReference type="NCBI Taxonomy" id="230361"/>
    <lineage>
        <taxon>Archaea</taxon>
        <taxon>Methanobacteriati</taxon>
        <taxon>Methanobacteriota</taxon>
        <taxon>Methanomada group</taxon>
        <taxon>Methanobacteria</taxon>
        <taxon>Methanobacteriales</taxon>
        <taxon>Methanobacteriaceae</taxon>
        <taxon>Methanobrevibacter</taxon>
    </lineage>
</organism>
<reference evidence="7" key="1">
    <citation type="submission" date="2019-04" db="EMBL/GenBank/DDBJ databases">
        <title>Evolution of Biomass-Degrading Anaerobic Consortia Revealed by Metagenomics.</title>
        <authorList>
            <person name="Peng X."/>
        </authorList>
    </citation>
    <scope>NUCLEOTIDE SEQUENCE</scope>
    <source>
        <strain evidence="7">SIG12</strain>
    </source>
</reference>
<protein>
    <submittedName>
        <fullName evidence="7">Flavodoxin family protein</fullName>
    </submittedName>
</protein>
<name>A0A8T3VL79_9EURY</name>
<dbReference type="RefSeq" id="WP_303737183.1">
    <property type="nucleotide sequence ID" value="NZ_SUTE01000056.1"/>
</dbReference>
<evidence type="ECO:0000313" key="8">
    <source>
        <dbReference type="Proteomes" id="UP000762703"/>
    </source>
</evidence>
<dbReference type="InterPro" id="IPR051796">
    <property type="entry name" value="ISF_SsuE-like"/>
</dbReference>
<dbReference type="InterPro" id="IPR005025">
    <property type="entry name" value="FMN_Rdtase-like_dom"/>
</dbReference>
<evidence type="ECO:0000256" key="2">
    <source>
        <dbReference type="ARBA" id="ARBA00001966"/>
    </source>
</evidence>
<keyword evidence="3" id="KW-0285">Flavoprotein</keyword>
<dbReference type="AlphaFoldDB" id="A0A8T3VL79"/>
<dbReference type="GO" id="GO:0016491">
    <property type="term" value="F:oxidoreductase activity"/>
    <property type="evidence" value="ECO:0007669"/>
    <property type="project" value="InterPro"/>
</dbReference>
<dbReference type="EMBL" id="SUTE01000056">
    <property type="protein sequence ID" value="MBE6505531.1"/>
    <property type="molecule type" value="Genomic_DNA"/>
</dbReference>
<dbReference type="PANTHER" id="PTHR43278:SF2">
    <property type="entry name" value="IRON-SULFUR FLAVOPROTEIN"/>
    <property type="match status" value="1"/>
</dbReference>
<comment type="cofactor">
    <cofactor evidence="2">
        <name>[4Fe-4S] cluster</name>
        <dbReference type="ChEBI" id="CHEBI:49883"/>
    </cofactor>
</comment>
<comment type="cofactor">
    <cofactor evidence="1">
        <name>FMN</name>
        <dbReference type="ChEBI" id="CHEBI:58210"/>
    </cofactor>
</comment>
<evidence type="ECO:0000256" key="3">
    <source>
        <dbReference type="ARBA" id="ARBA00022630"/>
    </source>
</evidence>
<evidence type="ECO:0000256" key="1">
    <source>
        <dbReference type="ARBA" id="ARBA00001917"/>
    </source>
</evidence>
<evidence type="ECO:0000256" key="5">
    <source>
        <dbReference type="ARBA" id="ARBA00038292"/>
    </source>
</evidence>
<evidence type="ECO:0000313" key="7">
    <source>
        <dbReference type="EMBL" id="MBE6505531.1"/>
    </source>
</evidence>
<comment type="caution">
    <text evidence="7">The sequence shown here is derived from an EMBL/GenBank/DDBJ whole genome shotgun (WGS) entry which is preliminary data.</text>
</comment>
<sequence length="181" mass="20295">MKILALQGSPRKKGNTNRILDEMIKGAQDNGHEVIKYYLEKLDINPCSGCEICAKGKDCRYDDDGAEIINQLAEGASVILASPIYFGQMTAQAKTIVDRFYSIFNNPDKKFAGKAAMIFTHAYPDKDIYETYIKLTEAQPFLNNTELEYIETLEVAGVKFIGDADKAEDDLKKAYEIGQKF</sequence>
<feature type="domain" description="NADPH-dependent FMN reductase-like" evidence="6">
    <location>
        <begin position="1"/>
        <end position="120"/>
    </location>
</feature>
<dbReference type="InterPro" id="IPR029039">
    <property type="entry name" value="Flavoprotein-like_sf"/>
</dbReference>
<evidence type="ECO:0000259" key="6">
    <source>
        <dbReference type="Pfam" id="PF03358"/>
    </source>
</evidence>
<dbReference type="PANTHER" id="PTHR43278">
    <property type="entry name" value="NAD(P)H-DEPENDENT FMN-CONTAINING OXIDOREDUCTASE YWQN-RELATED"/>
    <property type="match status" value="1"/>
</dbReference>
<gene>
    <name evidence="7" type="ORF">E7Z73_07320</name>
</gene>
<dbReference type="Pfam" id="PF03358">
    <property type="entry name" value="FMN_red"/>
    <property type="match status" value="1"/>
</dbReference>
<comment type="similarity">
    <text evidence="5">Belongs to the SsuE family. Isf subfamily.</text>
</comment>